<accession>A0A9W8CHE0</accession>
<evidence type="ECO:0000313" key="1">
    <source>
        <dbReference type="EMBL" id="KAJ1641977.1"/>
    </source>
</evidence>
<name>A0A9W8CHE0_9FUNG</name>
<keyword evidence="2" id="KW-1185">Reference proteome</keyword>
<comment type="caution">
    <text evidence="1">The sequence shown here is derived from an EMBL/GenBank/DDBJ whole genome shotgun (WGS) entry which is preliminary data.</text>
</comment>
<dbReference type="PANTHER" id="PTHR46366:SF1">
    <property type="entry name" value="PDZ DOMAIN-CONTAINING PROTEIN C1685.05"/>
    <property type="match status" value="1"/>
</dbReference>
<dbReference type="InterPro" id="IPR009003">
    <property type="entry name" value="Peptidase_S1_PA"/>
</dbReference>
<dbReference type="AlphaFoldDB" id="A0A9W8CHE0"/>
<sequence>MLAHSPTTPDSSNETKLSWNTIQDRLRDSIVAIQSSHTFIVDTGDIGNFNASGFVVDAEKGIILSNRHVMNPGPSYHKATFFNNLEVYLQPRYYDPVHDFAFFSYDPAELKGFKPKEIQLAPEQAYSGMEFRILGNNCNEKMSVHSGELSQLDRNAPALSNGVSDHNIFYIQASSTTNGGSSGSPVVNIKGHAVAMNAAGRKDASASYFISLERAVYALKYIRNSEIPPRGTMQTIFKHIAFTQADKLGFSIEEAAKWGMDTKKSTGILTVANVLPEGPADDKLHADVEFGTIPLEEAEALNVVLKVNGQRARHINDLAGFVDHASVELTIINDKPIYSMEDLVNVIKQLRSPERESYNQSVANNKEFSSGIYPGCDVKVRLVKPNGIDCVITIRTNDHYLPAWQAIRGTNISDTWKIEYF</sequence>
<dbReference type="EMBL" id="JANBOH010000529">
    <property type="protein sequence ID" value="KAJ1641977.1"/>
    <property type="molecule type" value="Genomic_DNA"/>
</dbReference>
<proteinExistence type="predicted"/>
<protein>
    <recommendedName>
        <fullName evidence="3">Serine protease</fullName>
    </recommendedName>
</protein>
<dbReference type="Gene3D" id="2.40.10.120">
    <property type="match status" value="1"/>
</dbReference>
<dbReference type="PANTHER" id="PTHR46366">
    <property type="entry name" value="PRO-APOPTOTIC SERINE PROTEASE NMA111"/>
    <property type="match status" value="1"/>
</dbReference>
<evidence type="ECO:0008006" key="3">
    <source>
        <dbReference type="Google" id="ProtNLM"/>
    </source>
</evidence>
<evidence type="ECO:0000313" key="2">
    <source>
        <dbReference type="Proteomes" id="UP001145021"/>
    </source>
</evidence>
<organism evidence="1 2">
    <name type="scientific">Coemansia asiatica</name>
    <dbReference type="NCBI Taxonomy" id="1052880"/>
    <lineage>
        <taxon>Eukaryota</taxon>
        <taxon>Fungi</taxon>
        <taxon>Fungi incertae sedis</taxon>
        <taxon>Zoopagomycota</taxon>
        <taxon>Kickxellomycotina</taxon>
        <taxon>Kickxellomycetes</taxon>
        <taxon>Kickxellales</taxon>
        <taxon>Kickxellaceae</taxon>
        <taxon>Coemansia</taxon>
    </lineage>
</organism>
<reference evidence="1" key="1">
    <citation type="submission" date="2022-07" db="EMBL/GenBank/DDBJ databases">
        <title>Phylogenomic reconstructions and comparative analyses of Kickxellomycotina fungi.</title>
        <authorList>
            <person name="Reynolds N.K."/>
            <person name="Stajich J.E."/>
            <person name="Barry K."/>
            <person name="Grigoriev I.V."/>
            <person name="Crous P."/>
            <person name="Smith M.E."/>
        </authorList>
    </citation>
    <scope>NUCLEOTIDE SEQUENCE</scope>
    <source>
        <strain evidence="1">NBRC 105413</strain>
    </source>
</reference>
<dbReference type="Pfam" id="PF13365">
    <property type="entry name" value="Trypsin_2"/>
    <property type="match status" value="1"/>
</dbReference>
<gene>
    <name evidence="1" type="ORF">LPJ64_006127</name>
</gene>
<dbReference type="Proteomes" id="UP001145021">
    <property type="component" value="Unassembled WGS sequence"/>
</dbReference>
<dbReference type="SUPFAM" id="SSF50494">
    <property type="entry name" value="Trypsin-like serine proteases"/>
    <property type="match status" value="1"/>
</dbReference>